<dbReference type="GO" id="GO:0003964">
    <property type="term" value="F:RNA-directed DNA polymerase activity"/>
    <property type="evidence" value="ECO:0007669"/>
    <property type="project" value="UniProtKB-KW"/>
</dbReference>
<keyword evidence="1" id="KW-0695">RNA-directed DNA polymerase</keyword>
<dbReference type="STRING" id="35608.A0A2U1P4K5"/>
<evidence type="ECO:0000313" key="2">
    <source>
        <dbReference type="Proteomes" id="UP000245207"/>
    </source>
</evidence>
<dbReference type="EMBL" id="PKPP01001685">
    <property type="protein sequence ID" value="PWA80703.1"/>
    <property type="molecule type" value="Genomic_DNA"/>
</dbReference>
<comment type="caution">
    <text evidence="1">The sequence shown here is derived from an EMBL/GenBank/DDBJ whole genome shotgun (WGS) entry which is preliminary data.</text>
</comment>
<dbReference type="AlphaFoldDB" id="A0A2U1P4K5"/>
<keyword evidence="2" id="KW-1185">Reference proteome</keyword>
<dbReference type="Proteomes" id="UP000245207">
    <property type="component" value="Unassembled WGS sequence"/>
</dbReference>
<gene>
    <name evidence="1" type="ORF">CTI12_AA114260</name>
</gene>
<dbReference type="OrthoDB" id="1938625at2759"/>
<reference evidence="1 2" key="1">
    <citation type="journal article" date="2018" name="Mol. Plant">
        <title>The genome of Artemisia annua provides insight into the evolution of Asteraceae family and artemisinin biosynthesis.</title>
        <authorList>
            <person name="Shen Q."/>
            <person name="Zhang L."/>
            <person name="Liao Z."/>
            <person name="Wang S."/>
            <person name="Yan T."/>
            <person name="Shi P."/>
            <person name="Liu M."/>
            <person name="Fu X."/>
            <person name="Pan Q."/>
            <person name="Wang Y."/>
            <person name="Lv Z."/>
            <person name="Lu X."/>
            <person name="Zhang F."/>
            <person name="Jiang W."/>
            <person name="Ma Y."/>
            <person name="Chen M."/>
            <person name="Hao X."/>
            <person name="Li L."/>
            <person name="Tang Y."/>
            <person name="Lv G."/>
            <person name="Zhou Y."/>
            <person name="Sun X."/>
            <person name="Brodelius P.E."/>
            <person name="Rose J.K.C."/>
            <person name="Tang K."/>
        </authorList>
    </citation>
    <scope>NUCLEOTIDE SEQUENCE [LARGE SCALE GENOMIC DNA]</scope>
    <source>
        <strain evidence="2">cv. Huhao1</strain>
        <tissue evidence="1">Leaf</tissue>
    </source>
</reference>
<evidence type="ECO:0000313" key="1">
    <source>
        <dbReference type="EMBL" id="PWA80703.1"/>
    </source>
</evidence>
<dbReference type="PANTHER" id="PTHR33116:SF78">
    <property type="entry name" value="OS12G0587133 PROTEIN"/>
    <property type="match status" value="1"/>
</dbReference>
<accession>A0A2U1P4K5</accession>
<protein>
    <submittedName>
        <fullName evidence="1">Reverse transcriptase domain, Reverse transcriptase zinc-binding domain protein</fullName>
    </submittedName>
</protein>
<organism evidence="1 2">
    <name type="scientific">Artemisia annua</name>
    <name type="common">Sweet wormwood</name>
    <dbReference type="NCBI Taxonomy" id="35608"/>
    <lineage>
        <taxon>Eukaryota</taxon>
        <taxon>Viridiplantae</taxon>
        <taxon>Streptophyta</taxon>
        <taxon>Embryophyta</taxon>
        <taxon>Tracheophyta</taxon>
        <taxon>Spermatophyta</taxon>
        <taxon>Magnoliopsida</taxon>
        <taxon>eudicotyledons</taxon>
        <taxon>Gunneridae</taxon>
        <taxon>Pentapetalae</taxon>
        <taxon>asterids</taxon>
        <taxon>campanulids</taxon>
        <taxon>Asterales</taxon>
        <taxon>Asteraceae</taxon>
        <taxon>Asteroideae</taxon>
        <taxon>Anthemideae</taxon>
        <taxon>Artemisiinae</taxon>
        <taxon>Artemisia</taxon>
    </lineage>
</organism>
<keyword evidence="1" id="KW-0808">Transferase</keyword>
<name>A0A2U1P4K5_ARTAN</name>
<proteinExistence type="predicted"/>
<sequence length="144" mass="16532">MKKNVQAFHDDLLLFARGDVDSARTIMEALKEFKFVSDLVPSLPKSTAFFCNVPNHIKTSIRQFIPFQAGVLLIKYLDVPLISYRLLYKDFKILVKRVQNQISDWKNKSLSFAGRLQVVLSVISSMHGCCERCVRFNSSTWARS</sequence>
<keyword evidence="1" id="KW-0548">Nucleotidyltransferase</keyword>
<dbReference type="PANTHER" id="PTHR33116">
    <property type="entry name" value="REVERSE TRANSCRIPTASE ZINC-BINDING DOMAIN-CONTAINING PROTEIN-RELATED-RELATED"/>
    <property type="match status" value="1"/>
</dbReference>